<organism evidence="1 2">
    <name type="scientific">Podospora pseudopauciseta</name>
    <dbReference type="NCBI Taxonomy" id="2093780"/>
    <lineage>
        <taxon>Eukaryota</taxon>
        <taxon>Fungi</taxon>
        <taxon>Dikarya</taxon>
        <taxon>Ascomycota</taxon>
        <taxon>Pezizomycotina</taxon>
        <taxon>Sordariomycetes</taxon>
        <taxon>Sordariomycetidae</taxon>
        <taxon>Sordariales</taxon>
        <taxon>Podosporaceae</taxon>
        <taxon>Podospora</taxon>
    </lineage>
</organism>
<protein>
    <submittedName>
        <fullName evidence="1">Uncharacterized protein</fullName>
    </submittedName>
</protein>
<evidence type="ECO:0000313" key="2">
    <source>
        <dbReference type="Proteomes" id="UP001326199"/>
    </source>
</evidence>
<comment type="caution">
    <text evidence="1">The sequence shown here is derived from an EMBL/GenBank/DDBJ whole genome shotgun (WGS) entry which is preliminary data.</text>
</comment>
<reference evidence="1 2" key="1">
    <citation type="journal article" date="2023" name="bioRxiv">
        <title>High-quality genome assemblies of four members of thePodospora anserinaspecies complex.</title>
        <authorList>
            <person name="Ament-Velasquez S.L."/>
            <person name="Vogan A.A."/>
            <person name="Wallerman O."/>
            <person name="Hartmann F."/>
            <person name="Gautier V."/>
            <person name="Silar P."/>
            <person name="Giraud T."/>
            <person name="Johannesson H."/>
        </authorList>
    </citation>
    <scope>NUCLEOTIDE SEQUENCE [LARGE SCALE GENOMIC DNA]</scope>
    <source>
        <strain evidence="1 2">CBS 411.78</strain>
    </source>
</reference>
<keyword evidence="2" id="KW-1185">Reference proteome</keyword>
<gene>
    <name evidence="1" type="ORF">QC763_607563</name>
</gene>
<sequence length="249" mass="28849">MAPQLRRLLPNKGLSWSQGDVVLGKTRRDRSVVDTLARVMPLDKQNVRGFLLKMVEFALGMGRWLVEQHEESCAPPETVVEIDPFWVFQEMHMHFTHEMGWENEMDYALFISLFQELMYARERYRNWWDSTPRTSTMQGNGLTDGLDKLYFEVPFFARNELEVNLWVSARLRQDERKEGEAAALDSVVDGLQALGVDPAAPPRVDFEDVRQALKDLDFDEAMEDAEVEGEGKGDGMEMEMEMDRMDMEE</sequence>
<dbReference type="GeneID" id="87934938"/>
<dbReference type="Proteomes" id="UP001326199">
    <property type="component" value="Unassembled WGS sequence"/>
</dbReference>
<proteinExistence type="predicted"/>
<dbReference type="EMBL" id="JAFFHB010000008">
    <property type="protein sequence ID" value="KAK4663322.1"/>
    <property type="molecule type" value="Genomic_DNA"/>
</dbReference>
<evidence type="ECO:0000313" key="1">
    <source>
        <dbReference type="EMBL" id="KAK4663322.1"/>
    </source>
</evidence>
<name>A0ABR0H604_9PEZI</name>
<accession>A0ABR0H604</accession>
<dbReference type="RefSeq" id="XP_062763288.1">
    <property type="nucleotide sequence ID" value="XM_062914595.1"/>
</dbReference>